<sequence length="300" mass="33589">ESNCVFFLFSSSVFDKPWREIDWGNNAKLLKELWEYKPQNEDVRHIRVLVYGPVGAGKSSFINSITTALLGRMAIPAAVNTAQSDEGSFTVQTSGFRLYYFSLRLPILSGTHYPVVFNDIMGLESDKNVGVRAEDIKLAMMGHVKEGYKFNSMTSISPSDPYYNPHPKPDDKVHVLVLLLSANCPETDSSVIQKMKEVRQTARDLGIPQIAIGTHIDEICDEIKKDVKNVYKSKSLKTKQMEMFSGEVGIPLNCIMALKNYSGAEMKNSPDMDTLILTALKHMVDFGDNFIETGKSFNLL</sequence>
<evidence type="ECO:0000313" key="2">
    <source>
        <dbReference type="Proteomes" id="UP000261520"/>
    </source>
</evidence>
<dbReference type="CDD" id="cd00882">
    <property type="entry name" value="Ras_like_GTPase"/>
    <property type="match status" value="1"/>
</dbReference>
<accession>A0A3B3ZMS5</accession>
<dbReference type="STRING" id="409849.ENSPMGP00000005943"/>
<reference evidence="1" key="1">
    <citation type="submission" date="2025-08" db="UniProtKB">
        <authorList>
            <consortium name="Ensembl"/>
        </authorList>
    </citation>
    <scope>IDENTIFICATION</scope>
</reference>
<evidence type="ECO:0000313" key="1">
    <source>
        <dbReference type="Ensembl" id="ENSPMGP00000005943.1"/>
    </source>
</evidence>
<dbReference type="GO" id="GO:0006955">
    <property type="term" value="P:immune response"/>
    <property type="evidence" value="ECO:0007669"/>
    <property type="project" value="TreeGrafter"/>
</dbReference>
<dbReference type="PANTHER" id="PTHR14241:SF1">
    <property type="entry name" value="INTERFERON-INDUCED PROTEIN 44-RELATED"/>
    <property type="match status" value="1"/>
</dbReference>
<dbReference type="InterPro" id="IPR027417">
    <property type="entry name" value="P-loop_NTPase"/>
</dbReference>
<dbReference type="PANTHER" id="PTHR14241">
    <property type="entry name" value="INTERFERON-INDUCED PROTEIN 44"/>
    <property type="match status" value="1"/>
</dbReference>
<dbReference type="SUPFAM" id="SSF52540">
    <property type="entry name" value="P-loop containing nucleoside triphosphate hydrolases"/>
    <property type="match status" value="1"/>
</dbReference>
<name>A0A3B3ZMS5_9GOBI</name>
<dbReference type="Gene3D" id="3.40.50.300">
    <property type="entry name" value="P-loop containing nucleotide triphosphate hydrolases"/>
    <property type="match status" value="1"/>
</dbReference>
<dbReference type="AlphaFoldDB" id="A0A3B3ZMS5"/>
<organism evidence="1 2">
    <name type="scientific">Periophthalmus magnuspinnatus</name>
    <dbReference type="NCBI Taxonomy" id="409849"/>
    <lineage>
        <taxon>Eukaryota</taxon>
        <taxon>Metazoa</taxon>
        <taxon>Chordata</taxon>
        <taxon>Craniata</taxon>
        <taxon>Vertebrata</taxon>
        <taxon>Euteleostomi</taxon>
        <taxon>Actinopterygii</taxon>
        <taxon>Neopterygii</taxon>
        <taxon>Teleostei</taxon>
        <taxon>Neoteleostei</taxon>
        <taxon>Acanthomorphata</taxon>
        <taxon>Gobiaria</taxon>
        <taxon>Gobiiformes</taxon>
        <taxon>Gobioidei</taxon>
        <taxon>Gobiidae</taxon>
        <taxon>Oxudercinae</taxon>
        <taxon>Periophthalmus</taxon>
    </lineage>
</organism>
<dbReference type="Proteomes" id="UP000261520">
    <property type="component" value="Unplaced"/>
</dbReference>
<keyword evidence="2" id="KW-1185">Reference proteome</keyword>
<protein>
    <recommendedName>
        <fullName evidence="3">G domain-containing protein</fullName>
    </recommendedName>
</protein>
<proteinExistence type="predicted"/>
<evidence type="ECO:0008006" key="3">
    <source>
        <dbReference type="Google" id="ProtNLM"/>
    </source>
</evidence>
<dbReference type="Ensembl" id="ENSPMGT00000006311.1">
    <property type="protein sequence ID" value="ENSPMGP00000005943.1"/>
    <property type="gene ID" value="ENSPMGG00000004994.1"/>
</dbReference>
<reference evidence="1" key="2">
    <citation type="submission" date="2025-09" db="UniProtKB">
        <authorList>
            <consortium name="Ensembl"/>
        </authorList>
    </citation>
    <scope>IDENTIFICATION</scope>
</reference>